<organism evidence="2 3">
    <name type="scientific">Streptomyces griseus</name>
    <dbReference type="NCBI Taxonomy" id="1911"/>
    <lineage>
        <taxon>Bacteria</taxon>
        <taxon>Bacillati</taxon>
        <taxon>Actinomycetota</taxon>
        <taxon>Actinomycetes</taxon>
        <taxon>Kitasatosporales</taxon>
        <taxon>Streptomycetaceae</taxon>
        <taxon>Streptomyces</taxon>
    </lineage>
</organism>
<evidence type="ECO:0000313" key="3">
    <source>
        <dbReference type="Proteomes" id="UP000254150"/>
    </source>
</evidence>
<evidence type="ECO:0000256" key="1">
    <source>
        <dbReference type="SAM" id="MobiDB-lite"/>
    </source>
</evidence>
<dbReference type="Proteomes" id="UP000254150">
    <property type="component" value="Unassembled WGS sequence"/>
</dbReference>
<protein>
    <recommendedName>
        <fullName evidence="4">Lipoprotein</fullName>
    </recommendedName>
</protein>
<proteinExistence type="predicted"/>
<sequence length="138" mass="14758">MEVRVRTKAIIGFVAVAALVTGCSLESEPPADHTITHTALPSDDDQQRSKKSAEAFLAASADDGTIASLQDAVTGVFGEWEKGSDRAFIATTLYGSRATPENGKLIANAFGVWQNSESGEGRVFVYGKDEKLLYQGKF</sequence>
<evidence type="ECO:0008006" key="4">
    <source>
        <dbReference type="Google" id="ProtNLM"/>
    </source>
</evidence>
<name>A0A380P180_STRGR</name>
<feature type="region of interest" description="Disordered" evidence="1">
    <location>
        <begin position="32"/>
        <end position="54"/>
    </location>
</feature>
<reference evidence="2 3" key="1">
    <citation type="submission" date="2018-06" db="EMBL/GenBank/DDBJ databases">
        <authorList>
            <consortium name="Pathogen Informatics"/>
            <person name="Doyle S."/>
        </authorList>
    </citation>
    <scope>NUCLEOTIDE SEQUENCE [LARGE SCALE GENOMIC DNA]</scope>
    <source>
        <strain evidence="2 3">NCTC7807</strain>
    </source>
</reference>
<evidence type="ECO:0000313" key="2">
    <source>
        <dbReference type="EMBL" id="SUP58223.1"/>
    </source>
</evidence>
<dbReference type="AlphaFoldDB" id="A0A380P180"/>
<gene>
    <name evidence="2" type="ORF">NCTC7807_03595</name>
</gene>
<dbReference type="PROSITE" id="PS51257">
    <property type="entry name" value="PROKAR_LIPOPROTEIN"/>
    <property type="match status" value="1"/>
</dbReference>
<dbReference type="EMBL" id="UHID01000006">
    <property type="protein sequence ID" value="SUP58223.1"/>
    <property type="molecule type" value="Genomic_DNA"/>
</dbReference>
<accession>A0A380P180</accession>